<evidence type="ECO:0000256" key="4">
    <source>
        <dbReference type="PROSITE-ProRule" id="PRU00134"/>
    </source>
</evidence>
<evidence type="ECO:0000256" key="5">
    <source>
        <dbReference type="SAM" id="MobiDB-lite"/>
    </source>
</evidence>
<evidence type="ECO:0000313" key="8">
    <source>
        <dbReference type="Proteomes" id="UP001178461"/>
    </source>
</evidence>
<dbReference type="AlphaFoldDB" id="A0AA35LEW5"/>
<dbReference type="InterPro" id="IPR038825">
    <property type="entry name" value="Apical_junction"/>
</dbReference>
<evidence type="ECO:0000259" key="6">
    <source>
        <dbReference type="PROSITE" id="PS50865"/>
    </source>
</evidence>
<name>A0AA35LEW5_9SAUR</name>
<evidence type="ECO:0000256" key="3">
    <source>
        <dbReference type="ARBA" id="ARBA00022833"/>
    </source>
</evidence>
<dbReference type="PANTHER" id="PTHR21517">
    <property type="entry name" value="APICAL JUNCTION COMPONENT 1 HOMOLOG"/>
    <property type="match status" value="1"/>
</dbReference>
<dbReference type="InterPro" id="IPR002893">
    <property type="entry name" value="Znf_MYND"/>
</dbReference>
<evidence type="ECO:0000256" key="2">
    <source>
        <dbReference type="ARBA" id="ARBA00022771"/>
    </source>
</evidence>
<dbReference type="PROSITE" id="PS50865">
    <property type="entry name" value="ZF_MYND_2"/>
    <property type="match status" value="1"/>
</dbReference>
<reference evidence="7" key="1">
    <citation type="submission" date="2022-12" db="EMBL/GenBank/DDBJ databases">
        <authorList>
            <person name="Alioto T."/>
            <person name="Alioto T."/>
            <person name="Gomez Garrido J."/>
        </authorList>
    </citation>
    <scope>NUCLEOTIDE SEQUENCE</scope>
</reference>
<keyword evidence="8" id="KW-1185">Reference proteome</keyword>
<dbReference type="Pfam" id="PF26649">
    <property type="entry name" value="Ajm-1"/>
    <property type="match status" value="1"/>
</dbReference>
<feature type="domain" description="MYND-type" evidence="6">
    <location>
        <begin position="364"/>
        <end position="407"/>
    </location>
</feature>
<organism evidence="7 8">
    <name type="scientific">Podarcis lilfordi</name>
    <name type="common">Lilford's wall lizard</name>
    <dbReference type="NCBI Taxonomy" id="74358"/>
    <lineage>
        <taxon>Eukaryota</taxon>
        <taxon>Metazoa</taxon>
        <taxon>Chordata</taxon>
        <taxon>Craniata</taxon>
        <taxon>Vertebrata</taxon>
        <taxon>Euteleostomi</taxon>
        <taxon>Lepidosauria</taxon>
        <taxon>Squamata</taxon>
        <taxon>Bifurcata</taxon>
        <taxon>Unidentata</taxon>
        <taxon>Episquamata</taxon>
        <taxon>Laterata</taxon>
        <taxon>Lacertibaenia</taxon>
        <taxon>Lacertidae</taxon>
        <taxon>Podarcis</taxon>
    </lineage>
</organism>
<dbReference type="Proteomes" id="UP001178461">
    <property type="component" value="Chromosome Z"/>
</dbReference>
<evidence type="ECO:0000313" key="7">
    <source>
        <dbReference type="EMBL" id="CAI5794547.1"/>
    </source>
</evidence>
<dbReference type="GO" id="GO:0045216">
    <property type="term" value="P:cell-cell junction organization"/>
    <property type="evidence" value="ECO:0007669"/>
    <property type="project" value="InterPro"/>
</dbReference>
<dbReference type="InterPro" id="IPR058586">
    <property type="entry name" value="Ajm-1"/>
</dbReference>
<feature type="region of interest" description="Disordered" evidence="5">
    <location>
        <begin position="1"/>
        <end position="72"/>
    </location>
</feature>
<dbReference type="PANTHER" id="PTHR21517:SF3">
    <property type="entry name" value="APICAL JUNCTION COMPONENT 1 HOMOLOG"/>
    <property type="match status" value="1"/>
</dbReference>
<proteinExistence type="predicted"/>
<accession>A0AA35LEW5</accession>
<dbReference type="GO" id="GO:0005886">
    <property type="term" value="C:plasma membrane"/>
    <property type="evidence" value="ECO:0007669"/>
    <property type="project" value="TreeGrafter"/>
</dbReference>
<keyword evidence="2 4" id="KW-0863">Zinc-finger</keyword>
<dbReference type="GO" id="GO:0008270">
    <property type="term" value="F:zinc ion binding"/>
    <property type="evidence" value="ECO:0007669"/>
    <property type="project" value="UniProtKB-KW"/>
</dbReference>
<dbReference type="EMBL" id="OX395140">
    <property type="protein sequence ID" value="CAI5794547.1"/>
    <property type="molecule type" value="Genomic_DNA"/>
</dbReference>
<dbReference type="Gene3D" id="6.10.140.2220">
    <property type="match status" value="1"/>
</dbReference>
<dbReference type="GO" id="GO:0043296">
    <property type="term" value="C:apical junction complex"/>
    <property type="evidence" value="ECO:0007669"/>
    <property type="project" value="TreeGrafter"/>
</dbReference>
<keyword evidence="3" id="KW-0862">Zinc</keyword>
<protein>
    <recommendedName>
        <fullName evidence="6">MYND-type domain-containing protein</fullName>
    </recommendedName>
</protein>
<evidence type="ECO:0000256" key="1">
    <source>
        <dbReference type="ARBA" id="ARBA00022723"/>
    </source>
</evidence>
<sequence>MSGAQYGASAPPANAPRRRLDIKPDPPPRYVSPARSGLTVPGAWRPSRTPTPSDTYEDRAPAEPYDPNPQPAPLQVFYAGDGAYAPPPRPVRNYVSPFLDAHPVREAPSRTNYVSPFYGAVPTFDGAVPTFEGAAPPFYGAAPPFYSAAPPGAAPPFDGIAPVQAPVSRTYPHPYGAWRPVAAPYQTWQVGCYPPGAAQSSWHAPRLGTEARSHSKSWDDILAPRGRPDQPLWRGRSYENILARHQAPPALSPDPRRPAPVVVTLSSSPKRYAALSLSENSLLEKAGAAGRGAWFVTPEITITDNEIPGRQAPARQRSLEQLDQLITDLVIDYKPGADPERPAETPGASSPDASTDEDDVMCSNARCGRTETMFHACLYFKSCHSCRTLYCSRHCRRQDWRRHKERCAAGRAASACRNAPRFSREDAAAHRAFSRLARVGYLSRGRGVLFLGFPAAAAAESFLRAGLGALAAAPTYLSLREVGAHAGNLGAYARELQRAGEDYDPAECFVLNVTVAAGDGHPGARQHAKVALAASAPPPGAEIETLILTPPPGAGDQEDRRAREVCFVHIQRELRARGVALRREFPEVYGRLVAFVESGRRFTPTTIYPVDKRTGKQFLCMIMAGSEPRTLDWVASPNLLDELM</sequence>
<gene>
    <name evidence="7" type="ORF">PODLI_1B042184</name>
</gene>
<keyword evidence="1" id="KW-0479">Metal-binding</keyword>
<feature type="region of interest" description="Disordered" evidence="5">
    <location>
        <begin position="334"/>
        <end position="359"/>
    </location>
</feature>